<protein>
    <submittedName>
        <fullName evidence="4">Antifreeze glyco protein</fullName>
    </submittedName>
</protein>
<gene>
    <name evidence="4" type="ORF">AAT19DRAFT_16146</name>
</gene>
<sequence length="531" mass="55694">MSLRIVSLATALLAASKAVHAIGDFPCSGSTDSQSCAAWSVDPNAQGTISATAVCQPDPINTSMSYCGYAHATCTTGTDCDYGSCSNGHCAGYLGDACSADTDCQAFFFCGTDGKCGGTGAACANGDASAPIPSPDQQCVSQSCDTTTKTCAAAPAAGVPNGFGCSGNTMCASGFCSTASVCSLAASPQARRKRSTHVCPASQVACSTGLGDGYECIDSQTNLEQCGGCVADGTGVDCTAIFGVESVECDAGKCIVSDVVRARAQRQPDRDGLRLSQTKSRLGLRFSSFPRIPLARISPCTLASPFVSFSLVVGRIPLYSKPASRLYHYSVRSRRLLVVQLDSASSTTLPLLTYPPSACPLSDPPPIANIAHCSKGASSPVFANIHRHRHSCPPFEELLQEKPFAQLLSRLLAAPLTPPSRSPLLRLYFPRCPVLSRCAIPTHSFRLFTLRNDQANHYKLITTGVVLLGENLPGKRNRKDFAPNSGPRPPLLRSSLLRLPSNPLPHLSPRAGNFSSSSIGLASSLHPRQPP</sequence>
<name>A0A2T0A5V1_RHOTO</name>
<dbReference type="InterPro" id="IPR038955">
    <property type="entry name" value="PriA/CPL1_fungi"/>
</dbReference>
<feature type="region of interest" description="Disordered" evidence="1">
    <location>
        <begin position="473"/>
        <end position="493"/>
    </location>
</feature>
<feature type="region of interest" description="Disordered" evidence="1">
    <location>
        <begin position="507"/>
        <end position="531"/>
    </location>
</feature>
<evidence type="ECO:0000313" key="4">
    <source>
        <dbReference type="EMBL" id="PRQ73393.1"/>
    </source>
</evidence>
<feature type="chain" id="PRO_5015690396" evidence="2">
    <location>
        <begin position="22"/>
        <end position="531"/>
    </location>
</feature>
<organism evidence="4 5">
    <name type="scientific">Rhodotorula toruloides</name>
    <name type="common">Yeast</name>
    <name type="synonym">Rhodosporidium toruloides</name>
    <dbReference type="NCBI Taxonomy" id="5286"/>
    <lineage>
        <taxon>Eukaryota</taxon>
        <taxon>Fungi</taxon>
        <taxon>Dikarya</taxon>
        <taxon>Basidiomycota</taxon>
        <taxon>Pucciniomycotina</taxon>
        <taxon>Microbotryomycetes</taxon>
        <taxon>Sporidiobolales</taxon>
        <taxon>Sporidiobolaceae</taxon>
        <taxon>Rhodotorula</taxon>
    </lineage>
</organism>
<keyword evidence="2" id="KW-0732">Signal</keyword>
<dbReference type="Pfam" id="PF21671">
    <property type="entry name" value="CPL1-like"/>
    <property type="match status" value="1"/>
</dbReference>
<dbReference type="AlphaFoldDB" id="A0A2T0A5V1"/>
<evidence type="ECO:0000256" key="1">
    <source>
        <dbReference type="SAM" id="MobiDB-lite"/>
    </source>
</evidence>
<evidence type="ECO:0000259" key="3">
    <source>
        <dbReference type="Pfam" id="PF21671"/>
    </source>
</evidence>
<reference evidence="4 5" key="1">
    <citation type="journal article" date="2018" name="Elife">
        <title>Functional genomics of lipid metabolism in the oleaginous yeast Rhodosporidium toruloides.</title>
        <authorList>
            <person name="Coradetti S.T."/>
            <person name="Pinel D."/>
            <person name="Geiselman G."/>
            <person name="Ito M."/>
            <person name="Mondo S."/>
            <person name="Reilly M.C."/>
            <person name="Cheng Y.F."/>
            <person name="Bauer S."/>
            <person name="Grigoriev I."/>
            <person name="Gladden J.M."/>
            <person name="Simmons B.A."/>
            <person name="Brem R."/>
            <person name="Arkin A.P."/>
            <person name="Skerker J.M."/>
        </authorList>
    </citation>
    <scope>NUCLEOTIDE SEQUENCE [LARGE SCALE GENOMIC DNA]</scope>
    <source>
        <strain evidence="4 5">NBRC 0880</strain>
    </source>
</reference>
<evidence type="ECO:0000256" key="2">
    <source>
        <dbReference type="SAM" id="SignalP"/>
    </source>
</evidence>
<comment type="caution">
    <text evidence="4">The sequence shown here is derived from an EMBL/GenBank/DDBJ whole genome shotgun (WGS) entry which is preliminary data.</text>
</comment>
<dbReference type="PANTHER" id="PTHR35192">
    <property type="entry name" value="PROTEIN, PUTATIVE-RELATED"/>
    <property type="match status" value="1"/>
</dbReference>
<accession>A0A2T0A5V1</accession>
<dbReference type="EMBL" id="LCTV02000008">
    <property type="protein sequence ID" value="PRQ73393.1"/>
    <property type="molecule type" value="Genomic_DNA"/>
</dbReference>
<dbReference type="OrthoDB" id="439917at2759"/>
<dbReference type="InterPro" id="IPR048661">
    <property type="entry name" value="CPL1-like"/>
</dbReference>
<evidence type="ECO:0000313" key="5">
    <source>
        <dbReference type="Proteomes" id="UP000239560"/>
    </source>
</evidence>
<feature type="domain" description="Protein CPL1-like" evidence="3">
    <location>
        <begin position="214"/>
        <end position="257"/>
    </location>
</feature>
<dbReference type="Proteomes" id="UP000239560">
    <property type="component" value="Unassembled WGS sequence"/>
</dbReference>
<proteinExistence type="predicted"/>
<feature type="signal peptide" evidence="2">
    <location>
        <begin position="1"/>
        <end position="21"/>
    </location>
</feature>
<dbReference type="PANTHER" id="PTHR35192:SF2">
    <property type="entry name" value="APPLE DOMAIN-CONTAINING PROTEIN"/>
    <property type="match status" value="1"/>
</dbReference>
<feature type="compositionally biased region" description="Low complexity" evidence="1">
    <location>
        <begin position="507"/>
        <end position="524"/>
    </location>
</feature>